<accession>A0A9E4ZH61</accession>
<dbReference type="RefSeq" id="WP_250869093.1">
    <property type="nucleotide sequence ID" value="NZ_JAGSOI010000069.1"/>
</dbReference>
<organism evidence="1 2">
    <name type="scientific">Methanococcoides seepicolus</name>
    <dbReference type="NCBI Taxonomy" id="2828780"/>
    <lineage>
        <taxon>Archaea</taxon>
        <taxon>Methanobacteriati</taxon>
        <taxon>Methanobacteriota</taxon>
        <taxon>Stenosarchaea group</taxon>
        <taxon>Methanomicrobia</taxon>
        <taxon>Methanosarcinales</taxon>
        <taxon>Methanosarcinaceae</taxon>
        <taxon>Methanococcoides</taxon>
    </lineage>
</organism>
<evidence type="ECO:0000313" key="1">
    <source>
        <dbReference type="EMBL" id="MCM1987753.1"/>
    </source>
</evidence>
<dbReference type="EMBL" id="JAGSOI010000069">
    <property type="protein sequence ID" value="MCM1987753.1"/>
    <property type="molecule type" value="Genomic_DNA"/>
</dbReference>
<name>A0A9E4ZH61_9EURY</name>
<dbReference type="AlphaFoldDB" id="A0A9E4ZH61"/>
<evidence type="ECO:0000313" key="2">
    <source>
        <dbReference type="Proteomes" id="UP001056766"/>
    </source>
</evidence>
<sequence length="76" mass="8521">MPLTSEAELGYLVYCKNSNINVNGEEVDGNYTFKRFVHDLGAATTRIELGELIDNVTDMLGEFYAKNRVNNAIFIS</sequence>
<proteinExistence type="predicted"/>
<keyword evidence="2" id="KW-1185">Reference proteome</keyword>
<protein>
    <submittedName>
        <fullName evidence="1">Uncharacterized protein</fullName>
    </submittedName>
</protein>
<gene>
    <name evidence="1" type="ORF">KDK67_12320</name>
</gene>
<comment type="caution">
    <text evidence="1">The sequence shown here is derived from an EMBL/GenBank/DDBJ whole genome shotgun (WGS) entry which is preliminary data.</text>
</comment>
<reference evidence="1" key="2">
    <citation type="submission" date="2021-04" db="EMBL/GenBank/DDBJ databases">
        <authorList>
            <person name="Dong X."/>
        </authorList>
    </citation>
    <scope>NUCLEOTIDE SEQUENCE</scope>
    <source>
        <strain evidence="1">LLY</strain>
    </source>
</reference>
<reference evidence="1" key="1">
    <citation type="journal article" date="2021" name="mSystems">
        <title>Bacteria and Archaea Synergistically Convert Glycine Betaine to Biogenic Methane in the Formosa Cold Seep of the South China Sea.</title>
        <authorList>
            <person name="Li L."/>
            <person name="Zhang W."/>
            <person name="Zhang S."/>
            <person name="Song L."/>
            <person name="Sun Q."/>
            <person name="Zhang H."/>
            <person name="Xiang H."/>
            <person name="Dong X."/>
        </authorList>
    </citation>
    <scope>NUCLEOTIDE SEQUENCE</scope>
    <source>
        <strain evidence="1">LLY</strain>
    </source>
</reference>
<dbReference type="Proteomes" id="UP001056766">
    <property type="component" value="Unassembled WGS sequence"/>
</dbReference>